<gene>
    <name evidence="2" type="ORF">PP2015_2372</name>
</gene>
<dbReference type="Proteomes" id="UP000061457">
    <property type="component" value="Chromosome I"/>
</dbReference>
<keyword evidence="3" id="KW-1185">Reference proteome</keyword>
<dbReference type="AlphaFoldDB" id="A0A0S2K3J1"/>
<feature type="signal peptide" evidence="1">
    <location>
        <begin position="1"/>
        <end position="21"/>
    </location>
</feature>
<keyword evidence="1" id="KW-0732">Signal</keyword>
<evidence type="ECO:0000313" key="2">
    <source>
        <dbReference type="EMBL" id="ALO42865.1"/>
    </source>
</evidence>
<accession>A0A0S2K3J1</accession>
<dbReference type="OrthoDB" id="7063456at2"/>
<protein>
    <submittedName>
        <fullName evidence="2">Uncharacterized protein</fullName>
    </submittedName>
</protein>
<feature type="chain" id="PRO_5006601043" evidence="1">
    <location>
        <begin position="22"/>
        <end position="730"/>
    </location>
</feature>
<sequence>MKSLFKVLSIAGAVSSGLAMAATIPQAGDNPLVVDQTATTDNITFLMAAAAERPNTIGLKQLGSSAKHGWLKFFDDTSKSLKWNLQLAQGKKYQVTALMKPVSEHQKFELKVHNGQSLHFTVEEKGWQRVNAGFVYLPAGVQTLELKRTTANGDVEIKSLELIAEDDLQSYQHRVDEFKSKNQKFNQYDFGIMFQYGGWTYPQSGPAKSLDQQAADTDVDALVDMIKESGADYVIWSTSWATYEINAPLSSVDNIVGHSNRTSSRDLLFEVANALEEADIDLYFYYHVGHSRYNGHDWWDAQEWPSTYVYTGLGDRSTFFNNWESVISEMSQRYGRLLDGWFFDDGLAYYPAPFERLGKAAKLGNPDRIVSYNSWQVAHYTDFEDISFGEECKDAGAEVGSNGLYTSEGDAGLQGQCMYRLENDWGIYRENQPIGPTRLGLKSATNMVLDRASRGVPTSFNVMMYEDGSIAQDSLDLMSRLRSALDSQQSPAINDDNSNIKKVGNWGRSTNRGVGDFNDDVSYTRTNGDYYEYSFFGSGITISGPMRSDMGEIEIFIDGVSKGVVNTQGSNTAQDVYFSVDNLSASAHTVKVVKKSGNFMVLDKIEVSSKEVKHNDNSGYIKKNGSWGYGNRRGIGEYGDDISYTTRNGDSIEFTFTGTEVTFIGQSFKDQGDIEIFINNESQGIVSTYSTDRITQKEVFKIENLPLGVHTLKAVKRSGRFMVVDAISFQ</sequence>
<proteinExistence type="predicted"/>
<dbReference type="Gene3D" id="3.20.20.80">
    <property type="entry name" value="Glycosidases"/>
    <property type="match status" value="1"/>
</dbReference>
<reference evidence="2 3" key="1">
    <citation type="submission" date="2015-11" db="EMBL/GenBank/DDBJ databases">
        <authorList>
            <person name="Zhang Y."/>
            <person name="Guo Z."/>
        </authorList>
    </citation>
    <scope>NUCLEOTIDE SEQUENCE [LARGE SCALE GENOMIC DNA]</scope>
    <source>
        <strain evidence="2 3">KCTC 12086</strain>
    </source>
</reference>
<dbReference type="SUPFAM" id="SSF51445">
    <property type="entry name" value="(Trans)glycosidases"/>
    <property type="match status" value="1"/>
</dbReference>
<dbReference type="KEGG" id="pphe:PP2015_2372"/>
<dbReference type="PATRIC" id="fig|161398.10.peg.2421"/>
<organism evidence="2 3">
    <name type="scientific">Pseudoalteromonas phenolica</name>
    <dbReference type="NCBI Taxonomy" id="161398"/>
    <lineage>
        <taxon>Bacteria</taxon>
        <taxon>Pseudomonadati</taxon>
        <taxon>Pseudomonadota</taxon>
        <taxon>Gammaproteobacteria</taxon>
        <taxon>Alteromonadales</taxon>
        <taxon>Pseudoalteromonadaceae</taxon>
        <taxon>Pseudoalteromonas</taxon>
    </lineage>
</organism>
<dbReference type="InterPro" id="IPR017853">
    <property type="entry name" value="GH"/>
</dbReference>
<evidence type="ECO:0000256" key="1">
    <source>
        <dbReference type="SAM" id="SignalP"/>
    </source>
</evidence>
<dbReference type="EMBL" id="CP013187">
    <property type="protein sequence ID" value="ALO42865.1"/>
    <property type="molecule type" value="Genomic_DNA"/>
</dbReference>
<dbReference type="RefSeq" id="WP_058030567.1">
    <property type="nucleotide sequence ID" value="NZ_CP013187.1"/>
</dbReference>
<dbReference type="STRING" id="161398.PP2015_2372"/>
<evidence type="ECO:0000313" key="3">
    <source>
        <dbReference type="Proteomes" id="UP000061457"/>
    </source>
</evidence>
<name>A0A0S2K3J1_9GAMM</name>
<dbReference type="Gene3D" id="2.60.120.260">
    <property type="entry name" value="Galactose-binding domain-like"/>
    <property type="match status" value="3"/>
</dbReference>